<organism evidence="8 9">
    <name type="scientific">Scheffersomyces spartinae</name>
    <dbReference type="NCBI Taxonomy" id="45513"/>
    <lineage>
        <taxon>Eukaryota</taxon>
        <taxon>Fungi</taxon>
        <taxon>Dikarya</taxon>
        <taxon>Ascomycota</taxon>
        <taxon>Saccharomycotina</taxon>
        <taxon>Pichiomycetes</taxon>
        <taxon>Debaryomycetaceae</taxon>
        <taxon>Scheffersomyces</taxon>
    </lineage>
</organism>
<dbReference type="GeneID" id="66114356"/>
<comment type="pathway">
    <text evidence="1">Porphyrin-containing compound metabolism; siroheme biosynthesis; sirohydrochlorin from precorrin-2: step 1/1.</text>
</comment>
<dbReference type="GO" id="GO:0004325">
    <property type="term" value="F:ferrochelatase activity"/>
    <property type="evidence" value="ECO:0007669"/>
    <property type="project" value="InterPro"/>
</dbReference>
<dbReference type="SUPFAM" id="SSF51735">
    <property type="entry name" value="NAD(P)-binding Rossmann-fold domains"/>
    <property type="match status" value="1"/>
</dbReference>
<evidence type="ECO:0000259" key="7">
    <source>
        <dbReference type="Pfam" id="PF14824"/>
    </source>
</evidence>
<dbReference type="SUPFAM" id="SSF75615">
    <property type="entry name" value="Siroheme synthase middle domains-like"/>
    <property type="match status" value="1"/>
</dbReference>
<dbReference type="Pfam" id="PF13241">
    <property type="entry name" value="NAD_binding_7"/>
    <property type="match status" value="1"/>
</dbReference>
<sequence length="259" mass="29518">MSHLGSLCLAWQVKDKHCLVIGGGEVALSRVQHLLYAQAKITIITGEGNIHPGIVKLNNEGKIFNFLQRNYQPNDLVMYETGTITETLDHQLISQFVHDQMIAIVCCCIDDYELSTKIYYQCKVKRLPVNIADKPPLCDFYFGSMFNQDNLQIMISTNGKSPRLLKIVKDTIARNFEGIDINKAVENLGKIRLGLRSKVIQDDDLASIEIRMKWIKDLTDMFTVGQWSQLDLKDENVSNILQWFPDFPPSNYTEFVASI</sequence>
<feature type="domain" description="Siroheme biosynthesis protein Met8 C-terminal" evidence="6">
    <location>
        <begin position="180"/>
        <end position="244"/>
    </location>
</feature>
<dbReference type="InterPro" id="IPR028161">
    <property type="entry name" value="Met8-like"/>
</dbReference>
<reference evidence="8" key="1">
    <citation type="submission" date="2021-03" db="EMBL/GenBank/DDBJ databases">
        <authorList>
            <person name="Palmer J.M."/>
        </authorList>
    </citation>
    <scope>NUCLEOTIDE SEQUENCE</scope>
    <source>
        <strain evidence="8">ARV_011</strain>
    </source>
</reference>
<dbReference type="InterPro" id="IPR028162">
    <property type="entry name" value="Met8_C"/>
</dbReference>
<accession>A0A9P7V8X3</accession>
<dbReference type="Gene3D" id="1.10.3280.10">
    <property type="entry name" value="Siroheme synthase, domain 3"/>
    <property type="match status" value="1"/>
</dbReference>
<dbReference type="InterPro" id="IPR036291">
    <property type="entry name" value="NAD(P)-bd_dom_sf"/>
</dbReference>
<dbReference type="PANTHER" id="PTHR35330">
    <property type="entry name" value="SIROHEME BIOSYNTHESIS PROTEIN MET8"/>
    <property type="match status" value="1"/>
</dbReference>
<evidence type="ECO:0000256" key="1">
    <source>
        <dbReference type="ARBA" id="ARBA00005010"/>
    </source>
</evidence>
<evidence type="ECO:0000259" key="6">
    <source>
        <dbReference type="Pfam" id="PF14823"/>
    </source>
</evidence>
<protein>
    <recommendedName>
        <fullName evidence="2">precorrin-2 dehydrogenase</fullName>
        <ecNumber evidence="2">1.3.1.76</ecNumber>
    </recommendedName>
</protein>
<dbReference type="Pfam" id="PF14823">
    <property type="entry name" value="Sirohm_synth_C"/>
    <property type="match status" value="1"/>
</dbReference>
<keyword evidence="5" id="KW-0627">Porphyrin biosynthesis</keyword>
<name>A0A9P7V8X3_9ASCO</name>
<dbReference type="GO" id="GO:0043115">
    <property type="term" value="F:precorrin-2 dehydrogenase activity"/>
    <property type="evidence" value="ECO:0007669"/>
    <property type="project" value="UniProtKB-EC"/>
</dbReference>
<dbReference type="PANTHER" id="PTHR35330:SF1">
    <property type="entry name" value="SIROHEME BIOSYNTHESIS PROTEIN MET8"/>
    <property type="match status" value="1"/>
</dbReference>
<evidence type="ECO:0000256" key="2">
    <source>
        <dbReference type="ARBA" id="ARBA00012400"/>
    </source>
</evidence>
<dbReference type="OrthoDB" id="1721126at2759"/>
<dbReference type="AlphaFoldDB" id="A0A9P7V8X3"/>
<dbReference type="RefSeq" id="XP_043048768.1">
    <property type="nucleotide sequence ID" value="XM_043191796.1"/>
</dbReference>
<keyword evidence="3" id="KW-0560">Oxidoreductase</keyword>
<evidence type="ECO:0000256" key="5">
    <source>
        <dbReference type="ARBA" id="ARBA00023244"/>
    </source>
</evidence>
<dbReference type="EC" id="1.3.1.76" evidence="2"/>
<dbReference type="GO" id="GO:0019354">
    <property type="term" value="P:siroheme biosynthetic process"/>
    <property type="evidence" value="ECO:0007669"/>
    <property type="project" value="InterPro"/>
</dbReference>
<dbReference type="Proteomes" id="UP000790833">
    <property type="component" value="Unassembled WGS sequence"/>
</dbReference>
<keyword evidence="4" id="KW-0520">NAD</keyword>
<feature type="domain" description="Siroheme synthase central" evidence="7">
    <location>
        <begin position="149"/>
        <end position="174"/>
    </location>
</feature>
<dbReference type="EMBL" id="JAHMUF010000013">
    <property type="protein sequence ID" value="KAG7193220.1"/>
    <property type="molecule type" value="Genomic_DNA"/>
</dbReference>
<keyword evidence="9" id="KW-1185">Reference proteome</keyword>
<dbReference type="InterPro" id="IPR028281">
    <property type="entry name" value="Sirohaem_synthase_central"/>
</dbReference>
<evidence type="ECO:0000256" key="3">
    <source>
        <dbReference type="ARBA" id="ARBA00023002"/>
    </source>
</evidence>
<evidence type="ECO:0000313" key="8">
    <source>
        <dbReference type="EMBL" id="KAG7193220.1"/>
    </source>
</evidence>
<comment type="caution">
    <text evidence="8">The sequence shown here is derived from an EMBL/GenBank/DDBJ whole genome shotgun (WGS) entry which is preliminary data.</text>
</comment>
<gene>
    <name evidence="8" type="primary">MET8</name>
    <name evidence="8" type="ORF">KQ657_000982</name>
</gene>
<proteinExistence type="predicted"/>
<evidence type="ECO:0000313" key="9">
    <source>
        <dbReference type="Proteomes" id="UP000790833"/>
    </source>
</evidence>
<dbReference type="Gene3D" id="3.40.50.720">
    <property type="entry name" value="NAD(P)-binding Rossmann-like Domain"/>
    <property type="match status" value="1"/>
</dbReference>
<dbReference type="Gene3D" id="3.30.160.110">
    <property type="entry name" value="Siroheme synthase, domain 2"/>
    <property type="match status" value="1"/>
</dbReference>
<dbReference type="Pfam" id="PF14824">
    <property type="entry name" value="Sirohm_synth_M"/>
    <property type="match status" value="1"/>
</dbReference>
<evidence type="ECO:0000256" key="4">
    <source>
        <dbReference type="ARBA" id="ARBA00023027"/>
    </source>
</evidence>